<evidence type="ECO:0000256" key="3">
    <source>
        <dbReference type="ARBA" id="ARBA00022475"/>
    </source>
</evidence>
<dbReference type="Gene3D" id="3.30.420.270">
    <property type="match status" value="1"/>
</dbReference>
<organism evidence="10 11">
    <name type="scientific">Sphaerotilus sulfidivorans</name>
    <dbReference type="NCBI Taxonomy" id="639200"/>
    <lineage>
        <taxon>Bacteria</taxon>
        <taxon>Pseudomonadati</taxon>
        <taxon>Pseudomonadota</taxon>
        <taxon>Betaproteobacteria</taxon>
        <taxon>Burkholderiales</taxon>
        <taxon>Sphaerotilaceae</taxon>
        <taxon>Sphaerotilus</taxon>
    </lineage>
</organism>
<keyword evidence="7" id="KW-0653">Protein transport</keyword>
<evidence type="ECO:0000256" key="5">
    <source>
        <dbReference type="ARBA" id="ARBA00022989"/>
    </source>
</evidence>
<protein>
    <submittedName>
        <fullName evidence="9">Biopolymer transport protein ExbD</fullName>
    </submittedName>
    <submittedName>
        <fullName evidence="10">Biopolymer transporter ExbD</fullName>
    </submittedName>
</protein>
<evidence type="ECO:0000313" key="10">
    <source>
        <dbReference type="EMBL" id="QEN00180.1"/>
    </source>
</evidence>
<dbReference type="GO" id="GO:0022857">
    <property type="term" value="F:transmembrane transporter activity"/>
    <property type="evidence" value="ECO:0007669"/>
    <property type="project" value="InterPro"/>
</dbReference>
<evidence type="ECO:0000313" key="12">
    <source>
        <dbReference type="Proteomes" id="UP001549111"/>
    </source>
</evidence>
<comment type="subcellular location">
    <subcellularLocation>
        <location evidence="1">Cell membrane</location>
        <topology evidence="1">Single-pass membrane protein</topology>
    </subcellularLocation>
    <subcellularLocation>
        <location evidence="7">Cell membrane</location>
        <topology evidence="7">Single-pass type II membrane protein</topology>
    </subcellularLocation>
</comment>
<dbReference type="OrthoDB" id="9798629at2"/>
<dbReference type="Proteomes" id="UP001549111">
    <property type="component" value="Unassembled WGS sequence"/>
</dbReference>
<evidence type="ECO:0000313" key="9">
    <source>
        <dbReference type="EMBL" id="MET3604219.1"/>
    </source>
</evidence>
<sequence length="138" mass="15203">MAFASFDRQSSGAPVSEINMVPLIDVMLVLLVIFIVTAPLLTHSVKLQLPQATSQENLPVPDKIEFAIDAEGQRYWNGERVSREEAALRFQAEGLKPVQPEIHLRADQDVPYRHVAQTLADATKAGLSKVGFVSQPEP</sequence>
<keyword evidence="4 7" id="KW-0812">Transmembrane</keyword>
<comment type="similarity">
    <text evidence="2 7">Belongs to the ExbD/TolR family.</text>
</comment>
<feature type="transmembrane region" description="Helical" evidence="8">
    <location>
        <begin position="20"/>
        <end position="41"/>
    </location>
</feature>
<gene>
    <name evidence="9" type="ORF">ABIC99_002033</name>
    <name evidence="10" type="ORF">EWH46_04870</name>
</gene>
<keyword evidence="5 8" id="KW-1133">Transmembrane helix</keyword>
<reference evidence="10 11" key="1">
    <citation type="submission" date="2019-02" db="EMBL/GenBank/DDBJ databases">
        <title>Complete Genome Sequence and Methylome Analysis of Sphaerotilus natans subsp. sulfidivorans D-507.</title>
        <authorList>
            <person name="Fomenkov A."/>
            <person name="Gridneva E."/>
            <person name="Smolyakov D."/>
            <person name="Dubinina G."/>
            <person name="Vincze T."/>
            <person name="Grabovich M."/>
            <person name="Roberts R.J."/>
        </authorList>
    </citation>
    <scope>NUCLEOTIDE SEQUENCE [LARGE SCALE GENOMIC DNA]</scope>
    <source>
        <strain evidence="10 11">D-507</strain>
    </source>
</reference>
<dbReference type="PANTHER" id="PTHR30558:SF7">
    <property type="entry name" value="TOL-PAL SYSTEM PROTEIN TOLR"/>
    <property type="match status" value="1"/>
</dbReference>
<dbReference type="AlphaFoldDB" id="A0A5C1PZS2"/>
<dbReference type="EMBL" id="CP035708">
    <property type="protein sequence ID" value="QEN00180.1"/>
    <property type="molecule type" value="Genomic_DNA"/>
</dbReference>
<proteinExistence type="inferred from homology"/>
<evidence type="ECO:0000256" key="2">
    <source>
        <dbReference type="ARBA" id="ARBA00005811"/>
    </source>
</evidence>
<evidence type="ECO:0000256" key="7">
    <source>
        <dbReference type="RuleBase" id="RU003879"/>
    </source>
</evidence>
<evidence type="ECO:0000256" key="4">
    <source>
        <dbReference type="ARBA" id="ARBA00022692"/>
    </source>
</evidence>
<dbReference type="Proteomes" id="UP000323522">
    <property type="component" value="Chromosome"/>
</dbReference>
<accession>A0A5C1PZS2</accession>
<dbReference type="RefSeq" id="WP_149502923.1">
    <property type="nucleotide sequence ID" value="NZ_CP035708.1"/>
</dbReference>
<keyword evidence="7" id="KW-0813">Transport</keyword>
<keyword evidence="12" id="KW-1185">Reference proteome</keyword>
<keyword evidence="3" id="KW-1003">Cell membrane</keyword>
<evidence type="ECO:0000313" key="11">
    <source>
        <dbReference type="Proteomes" id="UP000323522"/>
    </source>
</evidence>
<dbReference type="GO" id="GO:0015031">
    <property type="term" value="P:protein transport"/>
    <property type="evidence" value="ECO:0007669"/>
    <property type="project" value="UniProtKB-KW"/>
</dbReference>
<evidence type="ECO:0000256" key="6">
    <source>
        <dbReference type="ARBA" id="ARBA00023136"/>
    </source>
</evidence>
<dbReference type="Pfam" id="PF02472">
    <property type="entry name" value="ExbD"/>
    <property type="match status" value="1"/>
</dbReference>
<dbReference type="GO" id="GO:0005886">
    <property type="term" value="C:plasma membrane"/>
    <property type="evidence" value="ECO:0007669"/>
    <property type="project" value="UniProtKB-SubCell"/>
</dbReference>
<dbReference type="EMBL" id="JBEPLS010000006">
    <property type="protein sequence ID" value="MET3604219.1"/>
    <property type="molecule type" value="Genomic_DNA"/>
</dbReference>
<evidence type="ECO:0000256" key="1">
    <source>
        <dbReference type="ARBA" id="ARBA00004162"/>
    </source>
</evidence>
<dbReference type="KEGG" id="snn:EWH46_04870"/>
<evidence type="ECO:0000256" key="8">
    <source>
        <dbReference type="SAM" id="Phobius"/>
    </source>
</evidence>
<reference evidence="9 12" key="2">
    <citation type="submission" date="2024-06" db="EMBL/GenBank/DDBJ databases">
        <title>Genomic Encyclopedia of Type Strains, Phase IV (KMG-IV): sequencing the most valuable type-strain genomes for metagenomic binning, comparative biology and taxonomic classification.</title>
        <authorList>
            <person name="Goeker M."/>
        </authorList>
    </citation>
    <scope>NUCLEOTIDE SEQUENCE [LARGE SCALE GENOMIC DNA]</scope>
    <source>
        <strain evidence="9 12">D-501</strain>
    </source>
</reference>
<dbReference type="InterPro" id="IPR003400">
    <property type="entry name" value="ExbD"/>
</dbReference>
<name>A0A5C1PZS2_9BURK</name>
<keyword evidence="6 8" id="KW-0472">Membrane</keyword>
<dbReference type="PANTHER" id="PTHR30558">
    <property type="entry name" value="EXBD MEMBRANE COMPONENT OF PMF-DRIVEN MACROMOLECULE IMPORT SYSTEM"/>
    <property type="match status" value="1"/>
</dbReference>